<protein>
    <submittedName>
        <fullName evidence="1">Uncharacterized protein</fullName>
    </submittedName>
</protein>
<name>A0A2T5YLF7_9BACT</name>
<keyword evidence="2" id="KW-1185">Reference proteome</keyword>
<accession>A0A2T5YLF7</accession>
<organism evidence="1 2">
    <name type="scientific">Pontibacter mucosus</name>
    <dbReference type="NCBI Taxonomy" id="1649266"/>
    <lineage>
        <taxon>Bacteria</taxon>
        <taxon>Pseudomonadati</taxon>
        <taxon>Bacteroidota</taxon>
        <taxon>Cytophagia</taxon>
        <taxon>Cytophagales</taxon>
        <taxon>Hymenobacteraceae</taxon>
        <taxon>Pontibacter</taxon>
    </lineage>
</organism>
<reference evidence="1 2" key="1">
    <citation type="submission" date="2018-04" db="EMBL/GenBank/DDBJ databases">
        <title>Genomic Encyclopedia of Archaeal and Bacterial Type Strains, Phase II (KMG-II): from individual species to whole genera.</title>
        <authorList>
            <person name="Goeker M."/>
        </authorList>
    </citation>
    <scope>NUCLEOTIDE SEQUENCE [LARGE SCALE GENOMIC DNA]</scope>
    <source>
        <strain evidence="1 2">DSM 100162</strain>
    </source>
</reference>
<comment type="caution">
    <text evidence="1">The sequence shown here is derived from an EMBL/GenBank/DDBJ whole genome shotgun (WGS) entry which is preliminary data.</text>
</comment>
<evidence type="ECO:0000313" key="1">
    <source>
        <dbReference type="EMBL" id="PTX20146.1"/>
    </source>
</evidence>
<dbReference type="Proteomes" id="UP000244225">
    <property type="component" value="Unassembled WGS sequence"/>
</dbReference>
<dbReference type="RefSeq" id="WP_281259498.1">
    <property type="nucleotide sequence ID" value="NZ_QBKI01000003.1"/>
</dbReference>
<sequence>MVEMTVMAMAIDSLPSLWVERLERFRCLQGSPRHEGRKRKQRDA</sequence>
<dbReference type="EMBL" id="QBKI01000003">
    <property type="protein sequence ID" value="PTX20146.1"/>
    <property type="molecule type" value="Genomic_DNA"/>
</dbReference>
<dbReference type="AlphaFoldDB" id="A0A2T5YLF7"/>
<evidence type="ECO:0000313" key="2">
    <source>
        <dbReference type="Proteomes" id="UP000244225"/>
    </source>
</evidence>
<proteinExistence type="predicted"/>
<gene>
    <name evidence="1" type="ORF">C8N40_103221</name>
</gene>